<sequence length="97" mass="10708">TAPSPRPATSPTPIWMVPSPRTKACTRASHLAVVLLFVYQAPDPLARPSVSTLSSTAVIPRRMTWMRRTSSRQRSNLRPSCSSSRSMLAVMNLMSRP</sequence>
<comment type="caution">
    <text evidence="1">The sequence shown here is derived from an EMBL/GenBank/DDBJ whole genome shotgun (WGS) entry which is preliminary data.</text>
</comment>
<feature type="non-terminal residue" evidence="1">
    <location>
        <position position="97"/>
    </location>
</feature>
<reference evidence="1" key="1">
    <citation type="journal article" date="2020" name="bioRxiv">
        <title>Whole genome comparisons of ergot fungi reveals the divergence and evolution of species within the genus Claviceps are the result of varying mechanisms driving genome evolution and host range expansion.</title>
        <authorList>
            <person name="Wyka S.A."/>
            <person name="Mondo S.J."/>
            <person name="Liu M."/>
            <person name="Dettman J."/>
            <person name="Nalam V."/>
            <person name="Broders K.D."/>
        </authorList>
    </citation>
    <scope>NUCLEOTIDE SEQUENCE</scope>
    <source>
        <strain evidence="1">CCC 602</strain>
    </source>
</reference>
<protein>
    <submittedName>
        <fullName evidence="1">Uncharacterized protein</fullName>
    </submittedName>
</protein>
<proteinExistence type="predicted"/>
<evidence type="ECO:0000313" key="1">
    <source>
        <dbReference type="EMBL" id="KAG5981964.1"/>
    </source>
</evidence>
<feature type="non-terminal residue" evidence="1">
    <location>
        <position position="1"/>
    </location>
</feature>
<dbReference type="Proteomes" id="UP000748025">
    <property type="component" value="Unassembled WGS sequence"/>
</dbReference>
<keyword evidence="2" id="KW-1185">Reference proteome</keyword>
<dbReference type="EMBL" id="SRPW01004502">
    <property type="protein sequence ID" value="KAG5981964.1"/>
    <property type="molecule type" value="Genomic_DNA"/>
</dbReference>
<evidence type="ECO:0000313" key="2">
    <source>
        <dbReference type="Proteomes" id="UP000748025"/>
    </source>
</evidence>
<accession>A0A9P7N0W7</accession>
<organism evidence="1 2">
    <name type="scientific">Claviceps pusilla</name>
    <dbReference type="NCBI Taxonomy" id="123648"/>
    <lineage>
        <taxon>Eukaryota</taxon>
        <taxon>Fungi</taxon>
        <taxon>Dikarya</taxon>
        <taxon>Ascomycota</taxon>
        <taxon>Pezizomycotina</taxon>
        <taxon>Sordariomycetes</taxon>
        <taxon>Hypocreomycetidae</taxon>
        <taxon>Hypocreales</taxon>
        <taxon>Clavicipitaceae</taxon>
        <taxon>Claviceps</taxon>
    </lineage>
</organism>
<dbReference type="AlphaFoldDB" id="A0A9P7N0W7"/>
<name>A0A9P7N0W7_9HYPO</name>
<gene>
    <name evidence="1" type="ORF">E4U43_006511</name>
</gene>